<name>A0A383CMR5_9ZZZZ</name>
<protein>
    <submittedName>
        <fullName evidence="1">Uncharacterized protein</fullName>
    </submittedName>
</protein>
<evidence type="ECO:0000313" key="1">
    <source>
        <dbReference type="EMBL" id="SVE33085.1"/>
    </source>
</evidence>
<dbReference type="EMBL" id="UINC01209877">
    <property type="protein sequence ID" value="SVE33085.1"/>
    <property type="molecule type" value="Genomic_DNA"/>
</dbReference>
<gene>
    <name evidence="1" type="ORF">METZ01_LOCUS485939</name>
</gene>
<reference evidence="1" key="1">
    <citation type="submission" date="2018-05" db="EMBL/GenBank/DDBJ databases">
        <authorList>
            <person name="Lanie J.A."/>
            <person name="Ng W.-L."/>
            <person name="Kazmierczak K.M."/>
            <person name="Andrzejewski T.M."/>
            <person name="Davidsen T.M."/>
            <person name="Wayne K.J."/>
            <person name="Tettelin H."/>
            <person name="Glass J.I."/>
            <person name="Rusch D."/>
            <person name="Podicherti R."/>
            <person name="Tsui H.-C.T."/>
            <person name="Winkler M.E."/>
        </authorList>
    </citation>
    <scope>NUCLEOTIDE SEQUENCE</scope>
</reference>
<feature type="non-terminal residue" evidence="1">
    <location>
        <position position="1"/>
    </location>
</feature>
<accession>A0A383CMR5</accession>
<organism evidence="1">
    <name type="scientific">marine metagenome</name>
    <dbReference type="NCBI Taxonomy" id="408172"/>
    <lineage>
        <taxon>unclassified sequences</taxon>
        <taxon>metagenomes</taxon>
        <taxon>ecological metagenomes</taxon>
    </lineage>
</organism>
<proteinExistence type="predicted"/>
<sequence>QGPIQDAIFSEGNWLITGWREDIVWNKADFSPEISQLQSVPRAEIGTRIFNRDGHGPWVLDNRGQWTPFAMKLD</sequence>
<dbReference type="AlphaFoldDB" id="A0A383CMR5"/>